<feature type="region of interest" description="Disordered" evidence="6">
    <location>
        <begin position="1"/>
        <end position="27"/>
    </location>
</feature>
<dbReference type="GO" id="GO:0046872">
    <property type="term" value="F:metal ion binding"/>
    <property type="evidence" value="ECO:0007669"/>
    <property type="project" value="UniProtKB-KW"/>
</dbReference>
<dbReference type="InterPro" id="IPR036236">
    <property type="entry name" value="Znf_C2H2_sf"/>
</dbReference>
<dbReference type="AlphaFoldDB" id="A0A167MMV1"/>
<dbReference type="Proteomes" id="UP000076738">
    <property type="component" value="Unassembled WGS sequence"/>
</dbReference>
<sequence length="239" mass="26799">MSAHASSSKFASAYLSPDNDDFDDAELYDSDDNNFGDWVEEEEKQPCMSLFGQEKVLGSLEEALDDAKKNHGVDLGAICNNLELDFYDRMRLVNFLRKQRPTPDVVAHLTGREPFFLDDSYLIPALEGDPLLQNPQEEAWSDEETAPNPAGPASPQSGDVSRELRRAQRTIRMLQQQLSQSKQDLVDYKGIVNKALGVSDVKQWVEMKGGDETESGKRGEDPQYFDAYEDVADDANLEI</sequence>
<evidence type="ECO:0000313" key="9">
    <source>
        <dbReference type="Proteomes" id="UP000076738"/>
    </source>
</evidence>
<dbReference type="EMBL" id="KV417282">
    <property type="protein sequence ID" value="KZO96883.1"/>
    <property type="molecule type" value="Genomic_DNA"/>
</dbReference>
<evidence type="ECO:0000259" key="7">
    <source>
        <dbReference type="Pfam" id="PF21137"/>
    </source>
</evidence>
<proteinExistence type="predicted"/>
<dbReference type="InterPro" id="IPR040048">
    <property type="entry name" value="ZNF277"/>
</dbReference>
<feature type="compositionally biased region" description="Low complexity" evidence="6">
    <location>
        <begin position="1"/>
        <end position="13"/>
    </location>
</feature>
<evidence type="ECO:0000256" key="2">
    <source>
        <dbReference type="ARBA" id="ARBA00011925"/>
    </source>
</evidence>
<reference evidence="8 9" key="1">
    <citation type="journal article" date="2016" name="Mol. Biol. Evol.">
        <title>Comparative Genomics of Early-Diverging Mushroom-Forming Fungi Provides Insights into the Origins of Lignocellulose Decay Capabilities.</title>
        <authorList>
            <person name="Nagy L.G."/>
            <person name="Riley R."/>
            <person name="Tritt A."/>
            <person name="Adam C."/>
            <person name="Daum C."/>
            <person name="Floudas D."/>
            <person name="Sun H."/>
            <person name="Yadav J.S."/>
            <person name="Pangilinan J."/>
            <person name="Larsson K.H."/>
            <person name="Matsuura K."/>
            <person name="Barry K."/>
            <person name="Labutti K."/>
            <person name="Kuo R."/>
            <person name="Ohm R.A."/>
            <person name="Bhattacharya S.S."/>
            <person name="Shirouzu T."/>
            <person name="Yoshinaga Y."/>
            <person name="Martin F.M."/>
            <person name="Grigoriev I.V."/>
            <person name="Hibbett D.S."/>
        </authorList>
    </citation>
    <scope>NUCLEOTIDE SEQUENCE [LARGE SCALE GENOMIC DNA]</scope>
    <source>
        <strain evidence="8 9">TUFC12733</strain>
    </source>
</reference>
<dbReference type="PANTHER" id="PTHR13267:SF3">
    <property type="entry name" value="ZINC FINGER PROTEIN 277"/>
    <property type="match status" value="1"/>
</dbReference>
<comment type="subcellular location">
    <subcellularLocation>
        <location evidence="1">Cytoplasm</location>
    </subcellularLocation>
</comment>
<feature type="region of interest" description="Disordered" evidence="6">
    <location>
        <begin position="207"/>
        <end position="239"/>
    </location>
</feature>
<keyword evidence="4" id="KW-0479">Metal-binding</keyword>
<dbReference type="GO" id="GO:0035242">
    <property type="term" value="F:protein-arginine omega-N asymmetric methyltransferase activity"/>
    <property type="evidence" value="ECO:0007669"/>
    <property type="project" value="UniProtKB-EC"/>
</dbReference>
<dbReference type="Pfam" id="PF21137">
    <property type="entry name" value="ANM3_C2H2_Zf"/>
    <property type="match status" value="1"/>
</dbReference>
<evidence type="ECO:0000256" key="3">
    <source>
        <dbReference type="ARBA" id="ARBA00022490"/>
    </source>
</evidence>
<dbReference type="GO" id="GO:0005737">
    <property type="term" value="C:cytoplasm"/>
    <property type="evidence" value="ECO:0007669"/>
    <property type="project" value="UniProtKB-SubCell"/>
</dbReference>
<feature type="compositionally biased region" description="Acidic residues" evidence="6">
    <location>
        <begin position="227"/>
        <end position="239"/>
    </location>
</feature>
<keyword evidence="5" id="KW-0862">Zinc</keyword>
<dbReference type="EC" id="2.1.1.319" evidence="2"/>
<dbReference type="SUPFAM" id="SSF57667">
    <property type="entry name" value="beta-beta-alpha zinc fingers"/>
    <property type="match status" value="1"/>
</dbReference>
<dbReference type="PANTHER" id="PTHR13267">
    <property type="entry name" value="ZINC FINGER PROTEIN 277"/>
    <property type="match status" value="1"/>
</dbReference>
<gene>
    <name evidence="8" type="ORF">CALVIDRAFT_536800</name>
</gene>
<evidence type="ECO:0000256" key="6">
    <source>
        <dbReference type="SAM" id="MobiDB-lite"/>
    </source>
</evidence>
<protein>
    <recommendedName>
        <fullName evidence="2">type I protein arginine methyltransferase</fullName>
        <ecNumber evidence="2">2.1.1.319</ecNumber>
    </recommendedName>
</protein>
<feature type="region of interest" description="Disordered" evidence="6">
    <location>
        <begin position="137"/>
        <end position="163"/>
    </location>
</feature>
<dbReference type="OrthoDB" id="3356616at2759"/>
<dbReference type="InterPro" id="IPR049482">
    <property type="entry name" value="ANM3-like_C2H2_Zf"/>
</dbReference>
<feature type="compositionally biased region" description="Basic and acidic residues" evidence="6">
    <location>
        <begin position="207"/>
        <end position="221"/>
    </location>
</feature>
<accession>A0A167MMV1</accession>
<evidence type="ECO:0000256" key="1">
    <source>
        <dbReference type="ARBA" id="ARBA00004496"/>
    </source>
</evidence>
<dbReference type="STRING" id="1330018.A0A167MMV1"/>
<keyword evidence="3" id="KW-0963">Cytoplasm</keyword>
<evidence type="ECO:0000256" key="4">
    <source>
        <dbReference type="ARBA" id="ARBA00022723"/>
    </source>
</evidence>
<evidence type="ECO:0000256" key="5">
    <source>
        <dbReference type="ARBA" id="ARBA00022833"/>
    </source>
</evidence>
<organism evidence="8 9">
    <name type="scientific">Calocera viscosa (strain TUFC12733)</name>
    <dbReference type="NCBI Taxonomy" id="1330018"/>
    <lineage>
        <taxon>Eukaryota</taxon>
        <taxon>Fungi</taxon>
        <taxon>Dikarya</taxon>
        <taxon>Basidiomycota</taxon>
        <taxon>Agaricomycotina</taxon>
        <taxon>Dacrymycetes</taxon>
        <taxon>Dacrymycetales</taxon>
        <taxon>Dacrymycetaceae</taxon>
        <taxon>Calocera</taxon>
    </lineage>
</organism>
<keyword evidence="9" id="KW-1185">Reference proteome</keyword>
<feature type="compositionally biased region" description="Acidic residues" evidence="6">
    <location>
        <begin position="18"/>
        <end position="27"/>
    </location>
</feature>
<name>A0A167MMV1_CALVF</name>
<feature type="domain" description="Protein arginine N-methyltransferase 3-like C2H2 zinc finger" evidence="7">
    <location>
        <begin position="78"/>
        <end position="124"/>
    </location>
</feature>
<evidence type="ECO:0000313" key="8">
    <source>
        <dbReference type="EMBL" id="KZO96883.1"/>
    </source>
</evidence>